<dbReference type="PANTHER" id="PTHR28097">
    <property type="entry name" value="PHEROMONE A FACTOR RECEPTOR"/>
    <property type="match status" value="1"/>
</dbReference>
<evidence type="ECO:0000256" key="5">
    <source>
        <dbReference type="ARBA" id="ARBA00022989"/>
    </source>
</evidence>
<keyword evidence="12" id="KW-1185">Reference proteome</keyword>
<keyword evidence="6" id="KW-0297">G-protein coupled receptor</keyword>
<dbReference type="EMBL" id="BSYB01000026">
    <property type="protein sequence ID" value="GMG48035.1"/>
    <property type="molecule type" value="Genomic_DNA"/>
</dbReference>
<proteinExistence type="inferred from homology"/>
<feature type="transmembrane region" description="Helical" evidence="10">
    <location>
        <begin position="204"/>
        <end position="223"/>
    </location>
</feature>
<keyword evidence="7 10" id="KW-0472">Membrane</keyword>
<dbReference type="PANTHER" id="PTHR28097:SF1">
    <property type="entry name" value="PHEROMONE A FACTOR RECEPTOR"/>
    <property type="match status" value="1"/>
</dbReference>
<evidence type="ECO:0000256" key="7">
    <source>
        <dbReference type="ARBA" id="ARBA00023136"/>
    </source>
</evidence>
<evidence type="ECO:0000256" key="8">
    <source>
        <dbReference type="ARBA" id="ARBA00023170"/>
    </source>
</evidence>
<keyword evidence="9" id="KW-0807">Transducer</keyword>
<feature type="transmembrane region" description="Helical" evidence="10">
    <location>
        <begin position="12"/>
        <end position="32"/>
    </location>
</feature>
<comment type="subcellular location">
    <subcellularLocation>
        <location evidence="1">Membrane</location>
        <topology evidence="1">Multi-pass membrane protein</topology>
    </subcellularLocation>
</comment>
<evidence type="ECO:0000256" key="10">
    <source>
        <dbReference type="SAM" id="Phobius"/>
    </source>
</evidence>
<evidence type="ECO:0000256" key="2">
    <source>
        <dbReference type="ARBA" id="ARBA00011085"/>
    </source>
</evidence>
<dbReference type="InterPro" id="IPR001499">
    <property type="entry name" value="GPCR_STE3"/>
</dbReference>
<keyword evidence="8" id="KW-0675">Receptor</keyword>
<evidence type="ECO:0000256" key="1">
    <source>
        <dbReference type="ARBA" id="ARBA00004141"/>
    </source>
</evidence>
<reference evidence="11" key="1">
    <citation type="submission" date="2023-04" db="EMBL/GenBank/DDBJ databases">
        <title>Aspergillus oryzae var. brunneus NBRC 4377.</title>
        <authorList>
            <person name="Ichikawa N."/>
            <person name="Sato H."/>
            <person name="Tonouchi N."/>
        </authorList>
    </citation>
    <scope>NUCLEOTIDE SEQUENCE</scope>
    <source>
        <strain evidence="11">NBRC 4377</strain>
    </source>
</reference>
<gene>
    <name evidence="11" type="ORF">Aory05_000674300</name>
</gene>
<accession>A0ABQ6KRP7</accession>
<evidence type="ECO:0000256" key="6">
    <source>
        <dbReference type="ARBA" id="ARBA00023040"/>
    </source>
</evidence>
<evidence type="ECO:0000256" key="9">
    <source>
        <dbReference type="ARBA" id="ARBA00023224"/>
    </source>
</evidence>
<comment type="similarity">
    <text evidence="2">Belongs to the G-protein coupled receptor 4 family.</text>
</comment>
<feature type="transmembrane region" description="Helical" evidence="10">
    <location>
        <begin position="145"/>
        <end position="165"/>
    </location>
</feature>
<keyword evidence="4 10" id="KW-0812">Transmembrane</keyword>
<organism evidence="11 12">
    <name type="scientific">Aspergillus oryzae var. brunneus</name>
    <dbReference type="NCBI Taxonomy" id="332754"/>
    <lineage>
        <taxon>Eukaryota</taxon>
        <taxon>Fungi</taxon>
        <taxon>Dikarya</taxon>
        <taxon>Ascomycota</taxon>
        <taxon>Pezizomycotina</taxon>
        <taxon>Eurotiomycetes</taxon>
        <taxon>Eurotiomycetidae</taxon>
        <taxon>Eurotiales</taxon>
        <taxon>Aspergillaceae</taxon>
        <taxon>Aspergillus</taxon>
        <taxon>Aspergillus subgen. Circumdati</taxon>
    </lineage>
</organism>
<sequence length="276" mass="31564">MSAPSTTPYAQAVIIPSFSILCMLLTIPPLILHWKNRNLPVVSLICWLLCLNLFNIINAFIWPSDDMDNWWNGAGLCDVEVKVMIASYVAVPGNLLCIFRTLASMIDTRRAMLVPSKQQRWYRNQFGDILQASNSNLNKSRFMRLFLLSFIVLLAILPVQTYVVYKNIELSLPWHAYSWRVAHGPHWNKIQKIPSGGDAFFDRWFPIASGFMLFILFGCGRDASRMYGSYLRLLRLDRCFVRTQDSSSDASRSNTSGFSNSRFGLLFHKAWTSTAE</sequence>
<evidence type="ECO:0000256" key="3">
    <source>
        <dbReference type="ARBA" id="ARBA00022507"/>
    </source>
</evidence>
<feature type="transmembrane region" description="Helical" evidence="10">
    <location>
        <begin position="83"/>
        <end position="103"/>
    </location>
</feature>
<dbReference type="Proteomes" id="UP001165189">
    <property type="component" value="Unassembled WGS sequence"/>
</dbReference>
<evidence type="ECO:0000313" key="11">
    <source>
        <dbReference type="EMBL" id="GMG48035.1"/>
    </source>
</evidence>
<keyword evidence="5 10" id="KW-1133">Transmembrane helix</keyword>
<evidence type="ECO:0000256" key="4">
    <source>
        <dbReference type="ARBA" id="ARBA00022692"/>
    </source>
</evidence>
<feature type="transmembrane region" description="Helical" evidence="10">
    <location>
        <begin position="44"/>
        <end position="63"/>
    </location>
</feature>
<evidence type="ECO:0000313" key="12">
    <source>
        <dbReference type="Proteomes" id="UP001165189"/>
    </source>
</evidence>
<dbReference type="PRINTS" id="PR00899">
    <property type="entry name" value="GPCRSTE3"/>
</dbReference>
<dbReference type="Pfam" id="PF02076">
    <property type="entry name" value="STE3"/>
    <property type="match status" value="2"/>
</dbReference>
<protein>
    <submittedName>
        <fullName evidence="11">Unnamed protein product</fullName>
    </submittedName>
</protein>
<keyword evidence="3" id="KW-0589">Pheromone response</keyword>
<name>A0ABQ6KRP7_ASPOZ</name>
<comment type="caution">
    <text evidence="11">The sequence shown here is derived from an EMBL/GenBank/DDBJ whole genome shotgun (WGS) entry which is preliminary data.</text>
</comment>